<name>A0A2N3KUQ3_9PROT</name>
<dbReference type="Proteomes" id="UP000233597">
    <property type="component" value="Unassembled WGS sequence"/>
</dbReference>
<reference evidence="1 2" key="1">
    <citation type="submission" date="2017-09" db="EMBL/GenBank/DDBJ databases">
        <title>Biodiversity and function of Thalassospira species in the particle-attached aromatic-hydrocarbon-degrading consortia from the surface seawater of the South China Sea.</title>
        <authorList>
            <person name="Dong C."/>
            <person name="Liu R."/>
            <person name="Shao Z."/>
        </authorList>
    </citation>
    <scope>NUCLEOTIDE SEQUENCE [LARGE SCALE GENOMIC DNA]</scope>
    <source>
        <strain evidence="1 2">CSC1P2</strain>
    </source>
</reference>
<proteinExistence type="predicted"/>
<comment type="caution">
    <text evidence="1">The sequence shown here is derived from an EMBL/GenBank/DDBJ whole genome shotgun (WGS) entry which is preliminary data.</text>
</comment>
<evidence type="ECO:0000313" key="2">
    <source>
        <dbReference type="Proteomes" id="UP000233597"/>
    </source>
</evidence>
<dbReference type="RefSeq" id="WP_101265656.1">
    <property type="nucleotide sequence ID" value="NZ_NWTK01000005.1"/>
</dbReference>
<dbReference type="OrthoDB" id="7364112at2"/>
<gene>
    <name evidence="1" type="ORF">COO20_08800</name>
</gene>
<protein>
    <submittedName>
        <fullName evidence="1">Uncharacterized protein</fullName>
    </submittedName>
</protein>
<dbReference type="EMBL" id="NWTK01000005">
    <property type="protein sequence ID" value="PKR54236.1"/>
    <property type="molecule type" value="Genomic_DNA"/>
</dbReference>
<accession>A0A2N3KUQ3</accession>
<dbReference type="AlphaFoldDB" id="A0A2N3KUQ3"/>
<evidence type="ECO:0000313" key="1">
    <source>
        <dbReference type="EMBL" id="PKR54236.1"/>
    </source>
</evidence>
<organism evidence="1 2">
    <name type="scientific">Thalassospira marina</name>
    <dbReference type="NCBI Taxonomy" id="2048283"/>
    <lineage>
        <taxon>Bacteria</taxon>
        <taxon>Pseudomonadati</taxon>
        <taxon>Pseudomonadota</taxon>
        <taxon>Alphaproteobacteria</taxon>
        <taxon>Rhodospirillales</taxon>
        <taxon>Thalassospiraceae</taxon>
        <taxon>Thalassospira</taxon>
    </lineage>
</organism>
<sequence>MNREQLLKPLKPIGIEGLVNWAFGVQWIGRKEAVNGETRDGLAAERRMMQRLTASYCERIPGSGAAPVSNDERHPQAMALYRAWLLLREASGDAAEIVRSWGEVCGRPDWYPDGVERFVAVLDAQGHPVPARDHNRNLAKASCKVERVGHSEPVVSMARAEYLIWWQALSVLQLDMREFADKSPADCLYRITGEMPPQTPWLAVGEKKASSGEKAA</sequence>